<sequence length="457" mass="50564">MNLIYILFFVFASTNADLLADRLESLRVWIYRSNSSAQMILAFSNEYSNENTSHIVRDTADYAPREIAYEYDRVVLDLIFIFGFNPTMLHTNYDPTTVKWLGPDTVQVDYNLDIKTKFNFTTGTYDIDMQGFRNRDIFVFEPGTKRVILDYTIQDPAAIAVFDVVGTSIPNEFTCGFIIIPACNRTIDGGPYLSDTGFTSVEDCVTQLNNLPANPCPYAQRSNTKECRQLHGFSSGPLPSVHCAHTKIDSMVCQDSCLPACANCDSNAECVATFPTLLTPVYKCQCKNGYVGNGSTCAAKTCNYGNCPALYGSYQCSTGNCVCKDTFTANPTATGNDDLCTCEGGQIIYNNSVPVCVPEGRCISQQYECNEQSYNQVKCKSIGYNTFTKFKFCVCNYGFNGGYEYPCTCDASKRVVWSDTLSGEVCLSTSECTANWHCAYPKTCQISSGQQVGQCQV</sequence>
<protein>
    <recommendedName>
        <fullName evidence="2">EGF-like domain-containing protein</fullName>
    </recommendedName>
</protein>
<dbReference type="EMBL" id="MN739352">
    <property type="protein sequence ID" value="QHT00127.1"/>
    <property type="molecule type" value="Genomic_DNA"/>
</dbReference>
<reference evidence="1" key="1">
    <citation type="journal article" date="2020" name="Nature">
        <title>Giant virus diversity and host interactions through global metagenomics.</title>
        <authorList>
            <person name="Schulz F."/>
            <person name="Roux S."/>
            <person name="Paez-Espino D."/>
            <person name="Jungbluth S."/>
            <person name="Walsh D.A."/>
            <person name="Denef V.J."/>
            <person name="McMahon K.D."/>
            <person name="Konstantinidis K.T."/>
            <person name="Eloe-Fadrosh E.A."/>
            <person name="Kyrpides N.C."/>
            <person name="Woyke T."/>
        </authorList>
    </citation>
    <scope>NUCLEOTIDE SEQUENCE</scope>
    <source>
        <strain evidence="1">GVMAG-M-3300020192-26</strain>
    </source>
</reference>
<organism evidence="1">
    <name type="scientific">viral metagenome</name>
    <dbReference type="NCBI Taxonomy" id="1070528"/>
    <lineage>
        <taxon>unclassified sequences</taxon>
        <taxon>metagenomes</taxon>
        <taxon>organismal metagenomes</taxon>
    </lineage>
</organism>
<evidence type="ECO:0000313" key="1">
    <source>
        <dbReference type="EMBL" id="QHT00127.1"/>
    </source>
</evidence>
<dbReference type="AlphaFoldDB" id="A0A6C0C6Z8"/>
<proteinExistence type="predicted"/>
<evidence type="ECO:0008006" key="2">
    <source>
        <dbReference type="Google" id="ProtNLM"/>
    </source>
</evidence>
<name>A0A6C0C6Z8_9ZZZZ</name>
<accession>A0A6C0C6Z8</accession>
<dbReference type="Gene3D" id="2.10.25.10">
    <property type="entry name" value="Laminin"/>
    <property type="match status" value="1"/>
</dbReference>